<dbReference type="Proteomes" id="UP000597341">
    <property type="component" value="Unassembled WGS sequence"/>
</dbReference>
<organism evidence="2 3">
    <name type="scientific">Nocardioides flavus</name>
    <name type="common">ex Wang et al. 2016</name>
    <dbReference type="NCBI Taxonomy" id="2058780"/>
    <lineage>
        <taxon>Bacteria</taxon>
        <taxon>Bacillati</taxon>
        <taxon>Actinomycetota</taxon>
        <taxon>Actinomycetes</taxon>
        <taxon>Propionibacteriales</taxon>
        <taxon>Nocardioidaceae</taxon>
        <taxon>Nocardioides</taxon>
    </lineage>
</organism>
<accession>A0ABQ3HNC9</accession>
<keyword evidence="1" id="KW-0812">Transmembrane</keyword>
<keyword evidence="1" id="KW-0472">Membrane</keyword>
<proteinExistence type="predicted"/>
<keyword evidence="3" id="KW-1185">Reference proteome</keyword>
<feature type="transmembrane region" description="Helical" evidence="1">
    <location>
        <begin position="30"/>
        <end position="50"/>
    </location>
</feature>
<name>A0ABQ3HNC9_9ACTN</name>
<comment type="caution">
    <text evidence="2">The sequence shown here is derived from an EMBL/GenBank/DDBJ whole genome shotgun (WGS) entry which is preliminary data.</text>
</comment>
<keyword evidence="1" id="KW-1133">Transmembrane helix</keyword>
<protein>
    <submittedName>
        <fullName evidence="2">Membrane protein</fullName>
    </submittedName>
</protein>
<feature type="transmembrane region" description="Helical" evidence="1">
    <location>
        <begin position="139"/>
        <end position="156"/>
    </location>
</feature>
<evidence type="ECO:0000256" key="1">
    <source>
        <dbReference type="SAM" id="Phobius"/>
    </source>
</evidence>
<dbReference type="EMBL" id="BNAD01000008">
    <property type="protein sequence ID" value="GHE18144.1"/>
    <property type="molecule type" value="Genomic_DNA"/>
</dbReference>
<evidence type="ECO:0000313" key="2">
    <source>
        <dbReference type="EMBL" id="GHE18144.1"/>
    </source>
</evidence>
<feature type="transmembrane region" description="Helical" evidence="1">
    <location>
        <begin position="115"/>
        <end position="134"/>
    </location>
</feature>
<reference evidence="3" key="1">
    <citation type="journal article" date="2019" name="Int. J. Syst. Evol. Microbiol.">
        <title>The Global Catalogue of Microorganisms (GCM) 10K type strain sequencing project: providing services to taxonomists for standard genome sequencing and annotation.</title>
        <authorList>
            <consortium name="The Broad Institute Genomics Platform"/>
            <consortium name="The Broad Institute Genome Sequencing Center for Infectious Disease"/>
            <person name="Wu L."/>
            <person name="Ma J."/>
        </authorList>
    </citation>
    <scope>NUCLEOTIDE SEQUENCE [LARGE SCALE GENOMIC DNA]</scope>
    <source>
        <strain evidence="3">CGMCC 1.12791</strain>
    </source>
</reference>
<evidence type="ECO:0000313" key="3">
    <source>
        <dbReference type="Proteomes" id="UP000597341"/>
    </source>
</evidence>
<sequence length="205" mass="22084">MTMNVIHRQHHISTEGVTTSETEEVRNHGLARALAVLRIAFGITFLWAFLDKTFALGFGTGAQFAEDGSRTGIDFMAQDAAWLNGGSPTEGFLTFGVPADNPLQGMFNSMAGQAWVDWLFMIGLLGIGVTLLLGVGMRIGTAAGALMYAFMYAAVLPLENNPVVDDHLVGVIVMAVLALGAAGTTWGLGHWWNRTDLVQKYPVLR</sequence>
<gene>
    <name evidence="2" type="ORF">GCM10011376_27540</name>
</gene>
<feature type="transmembrane region" description="Helical" evidence="1">
    <location>
        <begin position="168"/>
        <end position="192"/>
    </location>
</feature>